<dbReference type="PATRIC" id="fig|1122241.3.peg.2136"/>
<dbReference type="OrthoDB" id="9781621at2"/>
<dbReference type="PRINTS" id="PR00368">
    <property type="entry name" value="FADPNR"/>
</dbReference>
<dbReference type="PANTHER" id="PTHR43755:SF1">
    <property type="entry name" value="FAD-DEPENDENT PYRIDINE NUCLEOTIDE-DISULPHIDE OXIDOREDUCTASE"/>
    <property type="match status" value="1"/>
</dbReference>
<dbReference type="RefSeq" id="WP_062284545.1">
    <property type="nucleotide sequence ID" value="NZ_LTBC01000007.1"/>
</dbReference>
<dbReference type="EC" id="1.6.99.-" evidence="2"/>
<dbReference type="InterPro" id="IPR052541">
    <property type="entry name" value="SQRD"/>
</dbReference>
<name>A0A151AWD1_9FIRM</name>
<protein>
    <submittedName>
        <fullName evidence="2">NADH dehydrogenase-like protein</fullName>
        <ecNumber evidence="2">1.6.99.-</ecNumber>
    </submittedName>
</protein>
<dbReference type="InterPro" id="IPR023753">
    <property type="entry name" value="FAD/NAD-binding_dom"/>
</dbReference>
<evidence type="ECO:0000313" key="2">
    <source>
        <dbReference type="EMBL" id="KYH31863.1"/>
    </source>
</evidence>
<keyword evidence="2" id="KW-0560">Oxidoreductase</keyword>
<dbReference type="PANTHER" id="PTHR43755">
    <property type="match status" value="1"/>
</dbReference>
<reference evidence="2 3" key="1">
    <citation type="submission" date="2016-02" db="EMBL/GenBank/DDBJ databases">
        <title>Genome sequence of Moorella mulderi DSM 14980.</title>
        <authorList>
            <person name="Poehlein A."/>
            <person name="Daniel R."/>
        </authorList>
    </citation>
    <scope>NUCLEOTIDE SEQUENCE [LARGE SCALE GENOMIC DNA]</scope>
    <source>
        <strain evidence="2 3">DSM 14980</strain>
    </source>
</reference>
<dbReference type="GO" id="GO:0016491">
    <property type="term" value="F:oxidoreductase activity"/>
    <property type="evidence" value="ECO:0007669"/>
    <property type="project" value="UniProtKB-KW"/>
</dbReference>
<keyword evidence="3" id="KW-1185">Reference proteome</keyword>
<proteinExistence type="predicted"/>
<evidence type="ECO:0000259" key="1">
    <source>
        <dbReference type="Pfam" id="PF07992"/>
    </source>
</evidence>
<dbReference type="AlphaFoldDB" id="A0A151AWD1"/>
<evidence type="ECO:0000313" key="3">
    <source>
        <dbReference type="Proteomes" id="UP000075670"/>
    </source>
</evidence>
<organism evidence="2 3">
    <name type="scientific">Moorella mulderi DSM 14980</name>
    <dbReference type="NCBI Taxonomy" id="1122241"/>
    <lineage>
        <taxon>Bacteria</taxon>
        <taxon>Bacillati</taxon>
        <taxon>Bacillota</taxon>
        <taxon>Clostridia</taxon>
        <taxon>Neomoorellales</taxon>
        <taxon>Neomoorellaceae</taxon>
        <taxon>Neomoorella</taxon>
    </lineage>
</organism>
<dbReference type="Proteomes" id="UP000075670">
    <property type="component" value="Unassembled WGS sequence"/>
</dbReference>
<comment type="caution">
    <text evidence="2">The sequence shown here is derived from an EMBL/GenBank/DDBJ whole genome shotgun (WGS) entry which is preliminary data.</text>
</comment>
<dbReference type="InterPro" id="IPR036188">
    <property type="entry name" value="FAD/NAD-bd_sf"/>
</dbReference>
<gene>
    <name evidence="2" type="ORF">MOMUL_20070</name>
</gene>
<dbReference type="SUPFAM" id="SSF51905">
    <property type="entry name" value="FAD/NAD(P)-binding domain"/>
    <property type="match status" value="2"/>
</dbReference>
<dbReference type="Gene3D" id="3.50.50.60">
    <property type="entry name" value="FAD/NAD(P)-binding domain"/>
    <property type="match status" value="2"/>
</dbReference>
<dbReference type="Pfam" id="PF07992">
    <property type="entry name" value="Pyr_redox_2"/>
    <property type="match status" value="1"/>
</dbReference>
<sequence length="379" mass="42912">MTRRIIIVGGGVAGTMVANRLAKSMENEVYNGELEIVLIGDTGKHIYQPGFLFMAFNEGFLEQFAREEKYLLHPKVNFVMDAARHIDVDRKRVITGKQSFDYDFLVIATGSYPDMESVPGLAAGGHTFYTPEGAERLRYEMLNFQGGTLLVTIDVPHKCPVAPLEFIFMADDYYREAGIRNKVQLKYTYPIGRVHSLEPVAKWAVKEFEKRGIEYETFFNLEKVDPEKRIAYNMDGSEHPYDLLIAIPAHRGARVIQDSGLGDEDGFIPTDRYSLKMEGQDCVYVIGDATDLPVSKAGSTAHYEADVVVRNLISELKGLPATHRYNGKAFCFIETGLNEATYITFNYKQPPQPVPPSEMLHWFKLSYNEMYWLSARGIL</sequence>
<feature type="domain" description="FAD/NAD(P)-binding" evidence="1">
    <location>
        <begin position="4"/>
        <end position="142"/>
    </location>
</feature>
<dbReference type="EMBL" id="LTBC01000007">
    <property type="protein sequence ID" value="KYH31863.1"/>
    <property type="molecule type" value="Genomic_DNA"/>
</dbReference>
<accession>A0A151AWD1</accession>